<evidence type="ECO:0000256" key="3">
    <source>
        <dbReference type="ARBA" id="ARBA00022553"/>
    </source>
</evidence>
<dbReference type="PROSITE" id="PS50110">
    <property type="entry name" value="RESPONSE_REGULATORY"/>
    <property type="match status" value="1"/>
</dbReference>
<evidence type="ECO:0000259" key="9">
    <source>
        <dbReference type="PROSITE" id="PS01124"/>
    </source>
</evidence>
<dbReference type="InterPro" id="IPR009057">
    <property type="entry name" value="Homeodomain-like_sf"/>
</dbReference>
<keyword evidence="4" id="KW-0902">Two-component regulatory system</keyword>
<keyword evidence="2" id="KW-0963">Cytoplasm</keyword>
<dbReference type="GO" id="GO:0043565">
    <property type="term" value="F:sequence-specific DNA binding"/>
    <property type="evidence" value="ECO:0007669"/>
    <property type="project" value="InterPro"/>
</dbReference>
<evidence type="ECO:0000256" key="4">
    <source>
        <dbReference type="ARBA" id="ARBA00023012"/>
    </source>
</evidence>
<dbReference type="PANTHER" id="PTHR42713">
    <property type="entry name" value="HISTIDINE KINASE-RELATED"/>
    <property type="match status" value="1"/>
</dbReference>
<evidence type="ECO:0000256" key="7">
    <source>
        <dbReference type="ARBA" id="ARBA00023163"/>
    </source>
</evidence>
<name>A0A168MH79_9BACL</name>
<keyword evidence="12" id="KW-1185">Reference proteome</keyword>
<evidence type="ECO:0000256" key="2">
    <source>
        <dbReference type="ARBA" id="ARBA00022490"/>
    </source>
</evidence>
<dbReference type="SMART" id="SM00342">
    <property type="entry name" value="HTH_ARAC"/>
    <property type="match status" value="1"/>
</dbReference>
<comment type="caution">
    <text evidence="11">The sequence shown here is derived from an EMBL/GenBank/DDBJ whole genome shotgun (WGS) entry which is preliminary data.</text>
</comment>
<keyword evidence="3 8" id="KW-0597">Phosphoprotein</keyword>
<comment type="subcellular location">
    <subcellularLocation>
        <location evidence="1">Cytoplasm</location>
    </subcellularLocation>
</comment>
<dbReference type="InterPro" id="IPR051552">
    <property type="entry name" value="HptR"/>
</dbReference>
<dbReference type="GO" id="GO:0000160">
    <property type="term" value="P:phosphorelay signal transduction system"/>
    <property type="evidence" value="ECO:0007669"/>
    <property type="project" value="UniProtKB-KW"/>
</dbReference>
<dbReference type="AlphaFoldDB" id="A0A168MH79"/>
<dbReference type="EMBL" id="LVJI01000020">
    <property type="protein sequence ID" value="OAB44677.1"/>
    <property type="molecule type" value="Genomic_DNA"/>
</dbReference>
<dbReference type="SUPFAM" id="SSF52172">
    <property type="entry name" value="CheY-like"/>
    <property type="match status" value="1"/>
</dbReference>
<dbReference type="GO" id="GO:0003700">
    <property type="term" value="F:DNA-binding transcription factor activity"/>
    <property type="evidence" value="ECO:0007669"/>
    <property type="project" value="InterPro"/>
</dbReference>
<dbReference type="OrthoDB" id="324626at2"/>
<sequence>MHQVLLIDDEPGAIKTLKYLLDWNEYGFQIAGEAANGKQALELLNSKVFSLVISDIKMPVMDGLELVKEIRKFSRIPIIMMSGYAEFEYVKRCLEYGVKDYLLKPVEEDEFLPLLQNIKLEIEHLQLIDKQLYHGVQAMRDQILKKWTHALIRAEDVVEHFPLVGISGSPNSAFCAFKVHMEFMDSLDNRLMESDVLLKRFAVRNIIEDVIGAQGYAFEEDHDHVGVLLIGQRDGLSDEYVREQAEQMRECIGLFAKVPVTIGVGSIVYTLQNVVESFHRADKMLDMRFLFGKNSVLSGEASNLSDLEDSVTKRDISHIIDALKWNDTMEASQLLEDRWVQLIRCHSEESMKALALEMFVDLYRVVKENGNSLNTVFATPLQDFTMIMEAKTMEELFLLVEERCLLVAEHLNNRKQPQASQTIETVKKLAHEQFAQQICLKQIAEQVYMNPTYLGRLFKSEEGISFNEYLMKVRMEKAKTYLRNTNNKIYSIGLEVGYTDIDWFYKKFKQYTGVSAGEFRSS</sequence>
<dbReference type="Gene3D" id="1.10.10.60">
    <property type="entry name" value="Homeodomain-like"/>
    <property type="match status" value="2"/>
</dbReference>
<proteinExistence type="predicted"/>
<reference evidence="11 12" key="1">
    <citation type="submission" date="2016-03" db="EMBL/GenBank/DDBJ databases">
        <title>Draft genome sequence of Paenibacillus antarcticus CECT 5836.</title>
        <authorList>
            <person name="Shin S.-K."/>
            <person name="Yi H."/>
        </authorList>
    </citation>
    <scope>NUCLEOTIDE SEQUENCE [LARGE SCALE GENOMIC DNA]</scope>
    <source>
        <strain evidence="11 12">CECT 5836</strain>
    </source>
</reference>
<dbReference type="CDD" id="cd17536">
    <property type="entry name" value="REC_YesN-like"/>
    <property type="match status" value="1"/>
</dbReference>
<dbReference type="PANTHER" id="PTHR42713:SF3">
    <property type="entry name" value="TRANSCRIPTIONAL REGULATORY PROTEIN HPTR"/>
    <property type="match status" value="1"/>
</dbReference>
<dbReference type="Gene3D" id="3.40.50.2300">
    <property type="match status" value="1"/>
</dbReference>
<dbReference type="InterPro" id="IPR001789">
    <property type="entry name" value="Sig_transdc_resp-reg_receiver"/>
</dbReference>
<feature type="domain" description="HTH araC/xylS-type" evidence="9">
    <location>
        <begin position="424"/>
        <end position="522"/>
    </location>
</feature>
<dbReference type="InterPro" id="IPR011006">
    <property type="entry name" value="CheY-like_superfamily"/>
</dbReference>
<dbReference type="GO" id="GO:0005737">
    <property type="term" value="C:cytoplasm"/>
    <property type="evidence" value="ECO:0007669"/>
    <property type="project" value="UniProtKB-SubCell"/>
</dbReference>
<evidence type="ECO:0000313" key="11">
    <source>
        <dbReference type="EMBL" id="OAB44677.1"/>
    </source>
</evidence>
<dbReference type="SMART" id="SM00448">
    <property type="entry name" value="REC"/>
    <property type="match status" value="1"/>
</dbReference>
<feature type="domain" description="Response regulatory" evidence="10">
    <location>
        <begin position="3"/>
        <end position="119"/>
    </location>
</feature>
<gene>
    <name evidence="11" type="ORF">PBAT_15565</name>
</gene>
<evidence type="ECO:0000256" key="6">
    <source>
        <dbReference type="ARBA" id="ARBA00023125"/>
    </source>
</evidence>
<keyword evidence="5" id="KW-0805">Transcription regulation</keyword>
<keyword evidence="6" id="KW-0238">DNA-binding</keyword>
<organism evidence="11 12">
    <name type="scientific">Paenibacillus antarcticus</name>
    <dbReference type="NCBI Taxonomy" id="253703"/>
    <lineage>
        <taxon>Bacteria</taxon>
        <taxon>Bacillati</taxon>
        <taxon>Bacillota</taxon>
        <taxon>Bacilli</taxon>
        <taxon>Bacillales</taxon>
        <taxon>Paenibacillaceae</taxon>
        <taxon>Paenibacillus</taxon>
    </lineage>
</organism>
<dbReference type="Pfam" id="PF00072">
    <property type="entry name" value="Response_reg"/>
    <property type="match status" value="1"/>
</dbReference>
<dbReference type="SUPFAM" id="SSF46689">
    <property type="entry name" value="Homeodomain-like"/>
    <property type="match status" value="2"/>
</dbReference>
<dbReference type="InterPro" id="IPR018060">
    <property type="entry name" value="HTH_AraC"/>
</dbReference>
<evidence type="ECO:0008006" key="13">
    <source>
        <dbReference type="Google" id="ProtNLM"/>
    </source>
</evidence>
<evidence type="ECO:0000256" key="1">
    <source>
        <dbReference type="ARBA" id="ARBA00004496"/>
    </source>
</evidence>
<evidence type="ECO:0000259" key="10">
    <source>
        <dbReference type="PROSITE" id="PS50110"/>
    </source>
</evidence>
<evidence type="ECO:0000256" key="8">
    <source>
        <dbReference type="PROSITE-ProRule" id="PRU00169"/>
    </source>
</evidence>
<dbReference type="Pfam" id="PF12833">
    <property type="entry name" value="HTH_18"/>
    <property type="match status" value="1"/>
</dbReference>
<accession>A0A168MH79</accession>
<dbReference type="RefSeq" id="WP_068650880.1">
    <property type="nucleotide sequence ID" value="NZ_CP043611.1"/>
</dbReference>
<protein>
    <recommendedName>
        <fullName evidence="13">DNA-binding response regulator</fullName>
    </recommendedName>
</protein>
<evidence type="ECO:0000256" key="5">
    <source>
        <dbReference type="ARBA" id="ARBA00023015"/>
    </source>
</evidence>
<evidence type="ECO:0000313" key="12">
    <source>
        <dbReference type="Proteomes" id="UP000077355"/>
    </source>
</evidence>
<dbReference type="InterPro" id="IPR018062">
    <property type="entry name" value="HTH_AraC-typ_CS"/>
</dbReference>
<feature type="modified residue" description="4-aspartylphosphate" evidence="8">
    <location>
        <position position="55"/>
    </location>
</feature>
<dbReference type="PROSITE" id="PS00041">
    <property type="entry name" value="HTH_ARAC_FAMILY_1"/>
    <property type="match status" value="1"/>
</dbReference>
<dbReference type="PROSITE" id="PS01124">
    <property type="entry name" value="HTH_ARAC_FAMILY_2"/>
    <property type="match status" value="1"/>
</dbReference>
<dbReference type="Proteomes" id="UP000077355">
    <property type="component" value="Unassembled WGS sequence"/>
</dbReference>
<keyword evidence="7" id="KW-0804">Transcription</keyword>